<feature type="compositionally biased region" description="Low complexity" evidence="1">
    <location>
        <begin position="294"/>
        <end position="305"/>
    </location>
</feature>
<evidence type="ECO:0000313" key="3">
    <source>
        <dbReference type="Proteomes" id="UP000719766"/>
    </source>
</evidence>
<evidence type="ECO:0000256" key="1">
    <source>
        <dbReference type="SAM" id="MobiDB-lite"/>
    </source>
</evidence>
<feature type="region of interest" description="Disordered" evidence="1">
    <location>
        <begin position="423"/>
        <end position="454"/>
    </location>
</feature>
<evidence type="ECO:0000313" key="2">
    <source>
        <dbReference type="EMBL" id="KAG1793367.1"/>
    </source>
</evidence>
<feature type="compositionally biased region" description="Low complexity" evidence="1">
    <location>
        <begin position="428"/>
        <end position="453"/>
    </location>
</feature>
<feature type="compositionally biased region" description="Basic and acidic residues" evidence="1">
    <location>
        <begin position="540"/>
        <end position="563"/>
    </location>
</feature>
<dbReference type="RefSeq" id="XP_041159823.1">
    <property type="nucleotide sequence ID" value="XM_041300196.1"/>
</dbReference>
<reference evidence="2" key="1">
    <citation type="journal article" date="2020" name="New Phytol.">
        <title>Comparative genomics reveals dynamic genome evolution in host specialist ectomycorrhizal fungi.</title>
        <authorList>
            <person name="Lofgren L.A."/>
            <person name="Nguyen N.H."/>
            <person name="Vilgalys R."/>
            <person name="Ruytinx J."/>
            <person name="Liao H.L."/>
            <person name="Branco S."/>
            <person name="Kuo A."/>
            <person name="LaButti K."/>
            <person name="Lipzen A."/>
            <person name="Andreopoulos W."/>
            <person name="Pangilinan J."/>
            <person name="Riley R."/>
            <person name="Hundley H."/>
            <person name="Na H."/>
            <person name="Barry K."/>
            <person name="Grigoriev I.V."/>
            <person name="Stajich J.E."/>
            <person name="Kennedy P.G."/>
        </authorList>
    </citation>
    <scope>NUCLEOTIDE SEQUENCE</scope>
    <source>
        <strain evidence="2">S12</strain>
    </source>
</reference>
<feature type="region of interest" description="Disordered" evidence="1">
    <location>
        <begin position="495"/>
        <end position="573"/>
    </location>
</feature>
<gene>
    <name evidence="2" type="ORF">HD556DRAFT_1308787</name>
</gene>
<proteinExistence type="predicted"/>
<sequence>MSSSPHFQLQNFDEWWHQSTPTASGLADIPHYNIGQFKPDTRTFELHKGPEVLALIPAHYRNGLRFLNHIIICLQQLLRHSEPLFPVHKKNLLLLKYEAIGRELMLLSKIREAFIQEVNSQNLVQGIGAPSWMSPILNSFLAYMFYCKSLDPDHKSSMMGMEVDDPQTYNWYRWAKEQQIPGLWGTLPEGPAELQAAMLQSTIAGIALEPHVESPGPCSDTWCAGMIHKMVVELDHNQPPQEIKVMNDFQTETCGASIDVTDNIVKRGRGRPKGVTNSIITVPQLQTRSPIKLRSNNRSSHSSGPSGTGQAVLSQDQSFIDSTTTLLDLENESNTLSHDTDMDFIFESNVIKQQAAVMAESSMSFEPSTPIFLSQDFPEYIETPSSSATSEHPDKFDQPQIFSPSSSYPCQNHLQDNFSLENQTTMASPSSSTSQPQDTSLSITSGSSASDGLDTPSQITCKISKGTLIFSCAKNQVDLGFDFESVTLVPGILKSKSKSKKGKGKSLQSPKKRQIILQTKTKEQSKGTKEISKSSPIPEPKSKVMEIPAHKGKEKAKTKEDIPKPSPKLQSKSQAAETISANLSKVAGACQNSSNQGELEWNDKFVRFFSYLGHDWKTNGLQPDIQLQVSKIMASKDVEKQVKISMHTIIKYVYWMKNKDRMSVLDEDAKSGFKVLFDLLKMK</sequence>
<name>A0A9P7ANY3_9AGAM</name>
<dbReference type="GeneID" id="64593960"/>
<feature type="region of interest" description="Disordered" evidence="1">
    <location>
        <begin position="382"/>
        <end position="407"/>
    </location>
</feature>
<feature type="region of interest" description="Disordered" evidence="1">
    <location>
        <begin position="286"/>
        <end position="315"/>
    </location>
</feature>
<feature type="compositionally biased region" description="Basic residues" evidence="1">
    <location>
        <begin position="495"/>
        <end position="514"/>
    </location>
</feature>
<protein>
    <submittedName>
        <fullName evidence="2">Uncharacterized protein</fullName>
    </submittedName>
</protein>
<feature type="compositionally biased region" description="Basic and acidic residues" evidence="1">
    <location>
        <begin position="520"/>
        <end position="532"/>
    </location>
</feature>
<dbReference type="Proteomes" id="UP000719766">
    <property type="component" value="Unassembled WGS sequence"/>
</dbReference>
<comment type="caution">
    <text evidence="2">The sequence shown here is derived from an EMBL/GenBank/DDBJ whole genome shotgun (WGS) entry which is preliminary data.</text>
</comment>
<organism evidence="2 3">
    <name type="scientific">Suillus plorans</name>
    <dbReference type="NCBI Taxonomy" id="116603"/>
    <lineage>
        <taxon>Eukaryota</taxon>
        <taxon>Fungi</taxon>
        <taxon>Dikarya</taxon>
        <taxon>Basidiomycota</taxon>
        <taxon>Agaricomycotina</taxon>
        <taxon>Agaricomycetes</taxon>
        <taxon>Agaricomycetidae</taxon>
        <taxon>Boletales</taxon>
        <taxon>Suillineae</taxon>
        <taxon>Suillaceae</taxon>
        <taxon>Suillus</taxon>
    </lineage>
</organism>
<dbReference type="AlphaFoldDB" id="A0A9P7ANY3"/>
<dbReference type="OrthoDB" id="2678440at2759"/>
<accession>A0A9P7ANY3</accession>
<dbReference type="EMBL" id="JABBWE010000031">
    <property type="protein sequence ID" value="KAG1793367.1"/>
    <property type="molecule type" value="Genomic_DNA"/>
</dbReference>
<keyword evidence="3" id="KW-1185">Reference proteome</keyword>